<keyword evidence="3 4" id="KW-0408">Iron</keyword>
<evidence type="ECO:0000313" key="7">
    <source>
        <dbReference type="Proteomes" id="UP000282002"/>
    </source>
</evidence>
<dbReference type="PANTHER" id="PTHR35008:SF8">
    <property type="entry name" value="ALCOHOL DEHYDROGENASE CYTOCHROME C SUBUNIT"/>
    <property type="match status" value="1"/>
</dbReference>
<dbReference type="PANTHER" id="PTHR35008">
    <property type="entry name" value="BLL4482 PROTEIN-RELATED"/>
    <property type="match status" value="1"/>
</dbReference>
<dbReference type="InterPro" id="IPR036909">
    <property type="entry name" value="Cyt_c-like_dom_sf"/>
</dbReference>
<dbReference type="KEGG" id="taw:EI545_05005"/>
<keyword evidence="2 4" id="KW-0479">Metal-binding</keyword>
<evidence type="ECO:0000256" key="3">
    <source>
        <dbReference type="ARBA" id="ARBA00023004"/>
    </source>
</evidence>
<proteinExistence type="predicted"/>
<accession>A0A3S8U3R4</accession>
<keyword evidence="7" id="KW-1185">Reference proteome</keyword>
<organism evidence="6 7">
    <name type="scientific">Tabrizicola piscis</name>
    <dbReference type="NCBI Taxonomy" id="2494374"/>
    <lineage>
        <taxon>Bacteria</taxon>
        <taxon>Pseudomonadati</taxon>
        <taxon>Pseudomonadota</taxon>
        <taxon>Alphaproteobacteria</taxon>
        <taxon>Rhodobacterales</taxon>
        <taxon>Paracoccaceae</taxon>
        <taxon>Tabrizicola</taxon>
    </lineage>
</organism>
<dbReference type="Proteomes" id="UP000282002">
    <property type="component" value="Chromosome"/>
</dbReference>
<dbReference type="GO" id="GO:0009055">
    <property type="term" value="F:electron transfer activity"/>
    <property type="evidence" value="ECO:0007669"/>
    <property type="project" value="InterPro"/>
</dbReference>
<dbReference type="GO" id="GO:0020037">
    <property type="term" value="F:heme binding"/>
    <property type="evidence" value="ECO:0007669"/>
    <property type="project" value="InterPro"/>
</dbReference>
<name>A0A3S8U3R4_9RHOB</name>
<feature type="domain" description="Cytochrome c" evidence="5">
    <location>
        <begin position="41"/>
        <end position="153"/>
    </location>
</feature>
<evidence type="ECO:0000256" key="2">
    <source>
        <dbReference type="ARBA" id="ARBA00022723"/>
    </source>
</evidence>
<evidence type="ECO:0000259" key="5">
    <source>
        <dbReference type="PROSITE" id="PS51007"/>
    </source>
</evidence>
<dbReference type="RefSeq" id="WP_125324455.1">
    <property type="nucleotide sequence ID" value="NZ_CP034328.1"/>
</dbReference>
<dbReference type="OrthoDB" id="9811281at2"/>
<evidence type="ECO:0000256" key="1">
    <source>
        <dbReference type="ARBA" id="ARBA00022617"/>
    </source>
</evidence>
<dbReference type="InterPro" id="IPR009056">
    <property type="entry name" value="Cyt_c-like_dom"/>
</dbReference>
<dbReference type="AlphaFoldDB" id="A0A3S8U3R4"/>
<evidence type="ECO:0000313" key="6">
    <source>
        <dbReference type="EMBL" id="AZL58254.1"/>
    </source>
</evidence>
<evidence type="ECO:0000256" key="4">
    <source>
        <dbReference type="PROSITE-ProRule" id="PRU00433"/>
    </source>
</evidence>
<dbReference type="InterPro" id="IPR051459">
    <property type="entry name" value="Cytochrome_c-type_DH"/>
</dbReference>
<dbReference type="GO" id="GO:0046872">
    <property type="term" value="F:metal ion binding"/>
    <property type="evidence" value="ECO:0007669"/>
    <property type="project" value="UniProtKB-KW"/>
</dbReference>
<sequence length="181" mass="19012">MIKFLNLSPRIARGLQPEFSAAVLSVVLATLIPAAAKADEAQIERGRYLVQIAGCGDCHTPGYFLGNPDPQRFLGGSDVGFEVPGLGIFHGPNLTPDDATGIGTWSAEEIVTAIRTGERPDGRGLAPAMPWPNLAALTDDDAYAIAAFLQSLDPVVHKVPEPIPPGETSSSFVMRVIPPGG</sequence>
<gene>
    <name evidence="6" type="ORF">EI545_05005</name>
</gene>
<keyword evidence="1 4" id="KW-0349">Heme</keyword>
<dbReference type="Gene3D" id="1.10.760.10">
    <property type="entry name" value="Cytochrome c-like domain"/>
    <property type="match status" value="1"/>
</dbReference>
<dbReference type="EMBL" id="CP034328">
    <property type="protein sequence ID" value="AZL58254.1"/>
    <property type="molecule type" value="Genomic_DNA"/>
</dbReference>
<dbReference type="PROSITE" id="PS51007">
    <property type="entry name" value="CYTC"/>
    <property type="match status" value="1"/>
</dbReference>
<dbReference type="Pfam" id="PF00034">
    <property type="entry name" value="Cytochrom_C"/>
    <property type="match status" value="1"/>
</dbReference>
<protein>
    <submittedName>
        <fullName evidence="6">C-type cytochrome</fullName>
    </submittedName>
</protein>
<reference evidence="6 7" key="1">
    <citation type="submission" date="2018-12" db="EMBL/GenBank/DDBJ databases">
        <title>Complete genome sequencing of Tabrizicola sp. K13M18.</title>
        <authorList>
            <person name="Bae J.-W."/>
        </authorList>
    </citation>
    <scope>NUCLEOTIDE SEQUENCE [LARGE SCALE GENOMIC DNA]</scope>
    <source>
        <strain evidence="6 7">K13M18</strain>
    </source>
</reference>
<dbReference type="SUPFAM" id="SSF46626">
    <property type="entry name" value="Cytochrome c"/>
    <property type="match status" value="1"/>
</dbReference>